<evidence type="ECO:0000259" key="1">
    <source>
        <dbReference type="PROSITE" id="PS51819"/>
    </source>
</evidence>
<proteinExistence type="predicted"/>
<sequence>MATPPPHRGLRHLALRVTDLKKSRAFYERLFGMKVVWEPDPDNVYFSSGCDNLALHQISQAELADYHQRRSQFLDHVGVIMENPAAVDELYALVVGEAAELEATIVKPPKQHRDGSYSFYVADPDGNVVQVLYEPTISPLEFTRKT</sequence>
<dbReference type="EMBL" id="OX365700">
    <property type="protein sequence ID" value="CAI4033723.1"/>
    <property type="molecule type" value="Genomic_DNA"/>
</dbReference>
<keyword evidence="3" id="KW-1185">Reference proteome</keyword>
<protein>
    <recommendedName>
        <fullName evidence="1">VOC domain-containing protein</fullName>
    </recommendedName>
</protein>
<gene>
    <name evidence="2" type="ORF">DNFV4_04165</name>
</gene>
<dbReference type="SUPFAM" id="SSF54593">
    <property type="entry name" value="Glyoxalase/Bleomycin resistance protein/Dihydroxybiphenyl dioxygenase"/>
    <property type="match status" value="1"/>
</dbReference>
<dbReference type="CDD" id="cd06587">
    <property type="entry name" value="VOC"/>
    <property type="match status" value="1"/>
</dbReference>
<dbReference type="InterPro" id="IPR037523">
    <property type="entry name" value="VOC_core"/>
</dbReference>
<dbReference type="Pfam" id="PF00903">
    <property type="entry name" value="Glyoxalase"/>
    <property type="match status" value="1"/>
</dbReference>
<dbReference type="InterPro" id="IPR051332">
    <property type="entry name" value="Fosfomycin_Res_Enzymes"/>
</dbReference>
<dbReference type="Proteomes" id="UP001179121">
    <property type="component" value="Chromosome"/>
</dbReference>
<dbReference type="KEGG" id="nti:DNFV4_04165"/>
<dbReference type="PANTHER" id="PTHR36113:SF3">
    <property type="entry name" value="SLL5075 PROTEIN"/>
    <property type="match status" value="1"/>
</dbReference>
<evidence type="ECO:0000313" key="3">
    <source>
        <dbReference type="Proteomes" id="UP001179121"/>
    </source>
</evidence>
<dbReference type="AlphaFoldDB" id="A0AA86TB42"/>
<dbReference type="Gene3D" id="3.10.180.10">
    <property type="entry name" value="2,3-Dihydroxybiphenyl 1,2-Dioxygenase, domain 1"/>
    <property type="match status" value="1"/>
</dbReference>
<dbReference type="InterPro" id="IPR004360">
    <property type="entry name" value="Glyas_Fos-R_dOase_dom"/>
</dbReference>
<name>A0AA86TB42_9BACT</name>
<dbReference type="RefSeq" id="WP_289271159.1">
    <property type="nucleotide sequence ID" value="NZ_OX365700.1"/>
</dbReference>
<dbReference type="InterPro" id="IPR029068">
    <property type="entry name" value="Glyas_Bleomycin-R_OHBP_Dase"/>
</dbReference>
<reference evidence="2" key="1">
    <citation type="submission" date="2022-10" db="EMBL/GenBank/DDBJ databases">
        <authorList>
            <person name="Koch H."/>
        </authorList>
    </citation>
    <scope>NUCLEOTIDE SEQUENCE</scope>
    <source>
        <strain evidence="2">DNF</strain>
    </source>
</reference>
<dbReference type="PANTHER" id="PTHR36113">
    <property type="entry name" value="LYASE, PUTATIVE-RELATED-RELATED"/>
    <property type="match status" value="1"/>
</dbReference>
<evidence type="ECO:0000313" key="2">
    <source>
        <dbReference type="EMBL" id="CAI4033723.1"/>
    </source>
</evidence>
<feature type="domain" description="VOC" evidence="1">
    <location>
        <begin position="9"/>
        <end position="134"/>
    </location>
</feature>
<accession>A0AA86TB42</accession>
<organism evidence="2 3">
    <name type="scientific">Nitrospira tepida</name>
    <dbReference type="NCBI Taxonomy" id="2973512"/>
    <lineage>
        <taxon>Bacteria</taxon>
        <taxon>Pseudomonadati</taxon>
        <taxon>Nitrospirota</taxon>
        <taxon>Nitrospiria</taxon>
        <taxon>Nitrospirales</taxon>
        <taxon>Nitrospiraceae</taxon>
        <taxon>Nitrospira</taxon>
    </lineage>
</organism>
<dbReference type="PROSITE" id="PS51819">
    <property type="entry name" value="VOC"/>
    <property type="match status" value="1"/>
</dbReference>